<evidence type="ECO:0000313" key="2">
    <source>
        <dbReference type="EMBL" id="ARU55855.1"/>
    </source>
</evidence>
<evidence type="ECO:0000256" key="1">
    <source>
        <dbReference type="SAM" id="SignalP"/>
    </source>
</evidence>
<name>A0A1Y0I8P7_9GAMM</name>
<feature type="signal peptide" evidence="1">
    <location>
        <begin position="1"/>
        <end position="21"/>
    </location>
</feature>
<evidence type="ECO:0000313" key="3">
    <source>
        <dbReference type="Proteomes" id="UP000196027"/>
    </source>
</evidence>
<dbReference type="EMBL" id="CP021425">
    <property type="protein sequence ID" value="ARU55855.1"/>
    <property type="molecule type" value="Genomic_DNA"/>
</dbReference>
<dbReference type="AlphaFoldDB" id="A0A1Y0I8P7"/>
<protein>
    <recommendedName>
        <fullName evidence="4">Secreted protein</fullName>
    </recommendedName>
</protein>
<organism evidence="2 3">
    <name type="scientific">Oleiphilus messinensis</name>
    <dbReference type="NCBI Taxonomy" id="141451"/>
    <lineage>
        <taxon>Bacteria</taxon>
        <taxon>Pseudomonadati</taxon>
        <taxon>Pseudomonadota</taxon>
        <taxon>Gammaproteobacteria</taxon>
        <taxon>Oceanospirillales</taxon>
        <taxon>Oleiphilaceae</taxon>
        <taxon>Oleiphilus</taxon>
    </lineage>
</organism>
<keyword evidence="1" id="KW-0732">Signal</keyword>
<accession>A0A1Y0I8P7</accession>
<dbReference type="RefSeq" id="WP_087460913.1">
    <property type="nucleotide sequence ID" value="NZ_CP021425.1"/>
</dbReference>
<feature type="chain" id="PRO_5012643462" description="Secreted protein" evidence="1">
    <location>
        <begin position="22"/>
        <end position="101"/>
    </location>
</feature>
<dbReference type="Proteomes" id="UP000196027">
    <property type="component" value="Chromosome"/>
</dbReference>
<gene>
    <name evidence="2" type="ORF">OLMES_1780</name>
</gene>
<dbReference type="KEGG" id="ome:OLMES_1780"/>
<keyword evidence="3" id="KW-1185">Reference proteome</keyword>
<reference evidence="2 3" key="1">
    <citation type="submission" date="2017-05" db="EMBL/GenBank/DDBJ databases">
        <title>Genomic insights into alkan degradation activity of Oleiphilus messinensis.</title>
        <authorList>
            <person name="Kozyavkin S.A."/>
            <person name="Slesarev A.I."/>
            <person name="Golyshin P.N."/>
            <person name="Korzhenkov A."/>
            <person name="Golyshina O.N."/>
            <person name="Toshchakov S.V."/>
        </authorList>
    </citation>
    <scope>NUCLEOTIDE SEQUENCE [LARGE SCALE GENOMIC DNA]</scope>
    <source>
        <strain evidence="2 3">ME102</strain>
    </source>
</reference>
<sequence>MRHWLSYFLFLVTLAYTSAGFCSFVDTATLDPAIQLIDELQSDINTGDSSDSDSLWLHPDDSHLGRIPDTGNKLAFFPSSFIQRQTCYFIWPQAPPQKSFS</sequence>
<evidence type="ECO:0008006" key="4">
    <source>
        <dbReference type="Google" id="ProtNLM"/>
    </source>
</evidence>
<proteinExistence type="predicted"/>